<keyword evidence="5" id="KW-1185">Reference proteome</keyword>
<evidence type="ECO:0000256" key="2">
    <source>
        <dbReference type="ARBA" id="ARBA00037999"/>
    </source>
</evidence>
<dbReference type="GO" id="GO:0008483">
    <property type="term" value="F:transaminase activity"/>
    <property type="evidence" value="ECO:0007669"/>
    <property type="project" value="UniProtKB-KW"/>
</dbReference>
<dbReference type="Gene3D" id="3.90.1150.10">
    <property type="entry name" value="Aspartate Aminotransferase, domain 1"/>
    <property type="match status" value="1"/>
</dbReference>
<dbReference type="Gene3D" id="3.40.640.10">
    <property type="entry name" value="Type I PLP-dependent aspartate aminotransferase-like (Major domain)"/>
    <property type="match status" value="1"/>
</dbReference>
<dbReference type="PANTHER" id="PTHR30244">
    <property type="entry name" value="TRANSAMINASE"/>
    <property type="match status" value="1"/>
</dbReference>
<dbReference type="Pfam" id="PF01041">
    <property type="entry name" value="DegT_DnrJ_EryC1"/>
    <property type="match status" value="1"/>
</dbReference>
<organism evidence="4 5">
    <name type="scientific">Eiseniibacteriota bacterium</name>
    <dbReference type="NCBI Taxonomy" id="2212470"/>
    <lineage>
        <taxon>Bacteria</taxon>
        <taxon>Candidatus Eiseniibacteriota</taxon>
    </lineage>
</organism>
<protein>
    <submittedName>
        <fullName evidence="4">DegT/DnrJ/EryC1/StrS family aminotransferase</fullName>
    </submittedName>
</protein>
<dbReference type="Proteomes" id="UP001594288">
    <property type="component" value="Unassembled WGS sequence"/>
</dbReference>
<dbReference type="InterPro" id="IPR000653">
    <property type="entry name" value="DegT/StrS_aminotransferase"/>
</dbReference>
<reference evidence="4 5" key="1">
    <citation type="submission" date="2024-09" db="EMBL/GenBank/DDBJ databases">
        <authorList>
            <person name="D'Angelo T."/>
        </authorList>
    </citation>
    <scope>NUCLEOTIDE SEQUENCE [LARGE SCALE GENOMIC DNA]</scope>
    <source>
        <strain evidence="4">SAG AM-311-F02</strain>
    </source>
</reference>
<name>A0ABV6YP26_UNCEI</name>
<proteinExistence type="inferred from homology"/>
<evidence type="ECO:0000313" key="4">
    <source>
        <dbReference type="EMBL" id="MFC1799817.1"/>
    </source>
</evidence>
<gene>
    <name evidence="4" type="ORF">ACFL2Z_02780</name>
</gene>
<evidence type="ECO:0000313" key="5">
    <source>
        <dbReference type="Proteomes" id="UP001594288"/>
    </source>
</evidence>
<sequence length="366" mass="38731">MKVPFVDLKSNYQSIKSEVDSAIMDVVGNCAFVGGPAVQRFEEAFAGYCGAKYAVGVSSGTSALHLAMMAMGIGAGDEVITAANTFIATAEAVNHAGAAVKLVDCDAASFNMNTSLIEKAITEKTKAIIPVHLYGQAADMDAVLEIAKKHNLMVLEDAAQAQGAEYKGKRAGSMGDAAAFSFYPAKNLGAYGDAGIVVTSSKEIADGVRLLANHGRRTGTDHAAVGYNARLDGIQGAVLGVKLPKLDGWNQQRREAAGRYDELLKGLDVATPAAMPYAKHIYHLYVIRVKNRDKVKAAMGEKGVGCGMHYPIPVHLLDAYKYLGLPAGSYPVAEQIADELLSLPMFPEITGEQQKYVADCLGEVLG</sequence>
<dbReference type="SUPFAM" id="SSF53383">
    <property type="entry name" value="PLP-dependent transferases"/>
    <property type="match status" value="1"/>
</dbReference>
<accession>A0ABV6YP26</accession>
<comment type="similarity">
    <text evidence="2 3">Belongs to the DegT/DnrJ/EryC1 family.</text>
</comment>
<evidence type="ECO:0000256" key="3">
    <source>
        <dbReference type="RuleBase" id="RU004508"/>
    </source>
</evidence>
<dbReference type="InterPro" id="IPR015422">
    <property type="entry name" value="PyrdxlP-dep_Trfase_small"/>
</dbReference>
<comment type="caution">
    <text evidence="4">The sequence shown here is derived from an EMBL/GenBank/DDBJ whole genome shotgun (WGS) entry which is preliminary data.</text>
</comment>
<dbReference type="PANTHER" id="PTHR30244:SF36">
    <property type="entry name" value="3-OXO-GLUCOSE-6-PHOSPHATE:GLUTAMATE AMINOTRANSFERASE"/>
    <property type="match status" value="1"/>
</dbReference>
<evidence type="ECO:0000256" key="1">
    <source>
        <dbReference type="ARBA" id="ARBA00022898"/>
    </source>
</evidence>
<dbReference type="InterPro" id="IPR015421">
    <property type="entry name" value="PyrdxlP-dep_Trfase_major"/>
</dbReference>
<keyword evidence="1 3" id="KW-0663">Pyridoxal phosphate</keyword>
<dbReference type="CDD" id="cd00616">
    <property type="entry name" value="AHBA_syn"/>
    <property type="match status" value="1"/>
</dbReference>
<dbReference type="EMBL" id="JBHPEI010000033">
    <property type="protein sequence ID" value="MFC1799817.1"/>
    <property type="molecule type" value="Genomic_DNA"/>
</dbReference>
<dbReference type="InterPro" id="IPR015424">
    <property type="entry name" value="PyrdxlP-dep_Trfase"/>
</dbReference>
<keyword evidence="4" id="KW-0808">Transferase</keyword>
<dbReference type="PIRSF" id="PIRSF000390">
    <property type="entry name" value="PLP_StrS"/>
    <property type="match status" value="1"/>
</dbReference>
<keyword evidence="4" id="KW-0032">Aminotransferase</keyword>